<evidence type="ECO:0000256" key="2">
    <source>
        <dbReference type="ARBA" id="ARBA00022475"/>
    </source>
</evidence>
<protein>
    <recommendedName>
        <fullName evidence="6">Gustatory receptor</fullName>
    </recommendedName>
</protein>
<proteinExistence type="inferred from homology"/>
<keyword evidence="7" id="KW-1185">Reference proteome</keyword>
<evidence type="ECO:0000256" key="5">
    <source>
        <dbReference type="ARBA" id="ARBA00023136"/>
    </source>
</evidence>
<keyword evidence="2 6" id="KW-1003">Cell membrane</keyword>
<gene>
    <name evidence="8" type="primary">LOC131802733</name>
</gene>
<accession>A0ABM3V071</accession>
<keyword evidence="3 6" id="KW-0812">Transmembrane</keyword>
<comment type="function">
    <text evidence="6">Gustatory receptor which mediates acceptance or avoidance behavior, depending on its substrates.</text>
</comment>
<comment type="subcellular location">
    <subcellularLocation>
        <location evidence="1 6">Cell membrane</location>
        <topology evidence="1 6">Multi-pass membrane protein</topology>
    </subcellularLocation>
</comment>
<evidence type="ECO:0000256" key="3">
    <source>
        <dbReference type="ARBA" id="ARBA00022692"/>
    </source>
</evidence>
<evidence type="ECO:0000256" key="6">
    <source>
        <dbReference type="RuleBase" id="RU363108"/>
    </source>
</evidence>
<keyword evidence="5 6" id="KW-0472">Membrane</keyword>
<evidence type="ECO:0000256" key="4">
    <source>
        <dbReference type="ARBA" id="ARBA00022989"/>
    </source>
</evidence>
<organism evidence="7 8">
    <name type="scientific">Musca domestica</name>
    <name type="common">House fly</name>
    <dbReference type="NCBI Taxonomy" id="7370"/>
    <lineage>
        <taxon>Eukaryota</taxon>
        <taxon>Metazoa</taxon>
        <taxon>Ecdysozoa</taxon>
        <taxon>Arthropoda</taxon>
        <taxon>Hexapoda</taxon>
        <taxon>Insecta</taxon>
        <taxon>Pterygota</taxon>
        <taxon>Neoptera</taxon>
        <taxon>Endopterygota</taxon>
        <taxon>Diptera</taxon>
        <taxon>Brachycera</taxon>
        <taxon>Muscomorpha</taxon>
        <taxon>Muscoidea</taxon>
        <taxon>Muscidae</taxon>
        <taxon>Musca</taxon>
    </lineage>
</organism>
<evidence type="ECO:0000256" key="1">
    <source>
        <dbReference type="ARBA" id="ARBA00004651"/>
    </source>
</evidence>
<dbReference type="GeneID" id="131802733"/>
<sequence>MSASTPRHQYAHIIRFTSVRAVRVMVEFLTIYYYTSLVVGLTNLRYDGGTQIVELYHWPTIVYSAVLNLVFIMLQPISMLHSSRVSLNCDEFGALVVIKLLSGIAYFLAYFSIMCMSWLKRKKIHQLYYKYLALTRRYFTETMLLDNYEAVQRAQRIFLKKFCSSVCKAIVVYVNIYHYYTESPCEYVKSLPYVAISLYYGLLNVQQLIVDVNVILGLLLIDLCLSMLSHTLEEIERDIWLMAKARKVQENIFLKNQQMLHRKWRGNLNRTVEAIAAEVMHLQSLTHEHLDIYEIPVLFLLLAVFISLITMMFNIMAYVADFGNVQPLKLSFYVFILLANISNVMIFYNICESLQRTYARMVNQVYRIGIYASLGSGGYVERDTLVLSLEMLLMQLRYREFRVTVCGLFEIRNRTGMIMIHKIVLNLMYLIQSVVQSIA</sequence>
<feature type="transmembrane region" description="Helical" evidence="6">
    <location>
        <begin position="332"/>
        <end position="351"/>
    </location>
</feature>
<feature type="transmembrane region" description="Helical" evidence="6">
    <location>
        <begin position="297"/>
        <end position="320"/>
    </location>
</feature>
<keyword evidence="6 8" id="KW-0675">Receptor</keyword>
<reference evidence="8" key="1">
    <citation type="submission" date="2025-08" db="UniProtKB">
        <authorList>
            <consortium name="RefSeq"/>
        </authorList>
    </citation>
    <scope>IDENTIFICATION</scope>
    <source>
        <strain evidence="8">Aabys</strain>
        <tissue evidence="8">Whole body</tissue>
    </source>
</reference>
<comment type="caution">
    <text evidence="6">Lacks conserved residue(s) required for the propagation of feature annotation.</text>
</comment>
<feature type="transmembrane region" description="Helical" evidence="6">
    <location>
        <begin position="21"/>
        <end position="41"/>
    </location>
</feature>
<feature type="transmembrane region" description="Helical" evidence="6">
    <location>
        <begin position="92"/>
        <end position="119"/>
    </location>
</feature>
<keyword evidence="4 6" id="KW-1133">Transmembrane helix</keyword>
<dbReference type="Proteomes" id="UP001652621">
    <property type="component" value="Unplaced"/>
</dbReference>
<name>A0ABM3V071_MUSDO</name>
<keyword evidence="6" id="KW-0807">Transducer</keyword>
<evidence type="ECO:0000313" key="8">
    <source>
        <dbReference type="RefSeq" id="XP_058979160.1"/>
    </source>
</evidence>
<comment type="similarity">
    <text evidence="6">Belongs to the insect chemoreceptor superfamily. Gustatory receptor (GR) family.</text>
</comment>
<dbReference type="RefSeq" id="XP_058979160.1">
    <property type="nucleotide sequence ID" value="XM_059123177.1"/>
</dbReference>
<dbReference type="Pfam" id="PF08395">
    <property type="entry name" value="7tm_7"/>
    <property type="match status" value="1"/>
</dbReference>
<evidence type="ECO:0000313" key="7">
    <source>
        <dbReference type="Proteomes" id="UP001652621"/>
    </source>
</evidence>
<feature type="transmembrane region" description="Helical" evidence="6">
    <location>
        <begin position="61"/>
        <end position="80"/>
    </location>
</feature>
<dbReference type="InterPro" id="IPR013604">
    <property type="entry name" value="7TM_chemorcpt"/>
</dbReference>